<dbReference type="Pfam" id="PF02698">
    <property type="entry name" value="DUF218"/>
    <property type="match status" value="1"/>
</dbReference>
<dbReference type="CDD" id="cd06259">
    <property type="entry name" value="YdcF-like"/>
    <property type="match status" value="1"/>
</dbReference>
<feature type="domain" description="DUF218" evidence="2">
    <location>
        <begin position="78"/>
        <end position="242"/>
    </location>
</feature>
<dbReference type="InterPro" id="IPR003848">
    <property type="entry name" value="DUF218"/>
</dbReference>
<comment type="caution">
    <text evidence="3">The sequence shown here is derived from an EMBL/GenBank/DDBJ whole genome shotgun (WGS) entry which is preliminary data.</text>
</comment>
<keyword evidence="1" id="KW-1133">Transmembrane helix</keyword>
<dbReference type="InterPro" id="IPR051599">
    <property type="entry name" value="Cell_Envelope_Assoc"/>
</dbReference>
<sequence>MIVNLVDWALSPLNWLLIAMLLAIAGMRLRARRWLVGLAIGLAVTAFAVATPVVSNTLARRLERAIVAPAWCQTSPPDVVVVLAAGVDRLPRWEHSFQVLSATSRRRIDRGIEYWRQQPGRSIVMAGGPTASGWIPHAALMSNYAQQFGVPADVITLEAKSLNTWQNAHNVAALEPALPRRIALATSAMHMRRSVLAFRAAGFEVCPLPTDRRSIRASLPAGLVPDITGLQKADAALHEMVGNLHYEWLRWRSRSAG</sequence>
<dbReference type="InterPro" id="IPR014729">
    <property type="entry name" value="Rossmann-like_a/b/a_fold"/>
</dbReference>
<evidence type="ECO:0000313" key="4">
    <source>
        <dbReference type="Proteomes" id="UP001589896"/>
    </source>
</evidence>
<feature type="transmembrane region" description="Helical" evidence="1">
    <location>
        <begin position="34"/>
        <end position="54"/>
    </location>
</feature>
<keyword evidence="1" id="KW-0472">Membrane</keyword>
<dbReference type="Proteomes" id="UP001589896">
    <property type="component" value="Unassembled WGS sequence"/>
</dbReference>
<gene>
    <name evidence="3" type="ORF">ACFFGH_08090</name>
</gene>
<dbReference type="Gene3D" id="3.40.50.620">
    <property type="entry name" value="HUPs"/>
    <property type="match status" value="1"/>
</dbReference>
<evidence type="ECO:0000256" key="1">
    <source>
        <dbReference type="SAM" id="Phobius"/>
    </source>
</evidence>
<evidence type="ECO:0000259" key="2">
    <source>
        <dbReference type="Pfam" id="PF02698"/>
    </source>
</evidence>
<dbReference type="PANTHER" id="PTHR30336">
    <property type="entry name" value="INNER MEMBRANE PROTEIN, PROBABLE PERMEASE"/>
    <property type="match status" value="1"/>
</dbReference>
<reference evidence="3 4" key="1">
    <citation type="submission" date="2024-09" db="EMBL/GenBank/DDBJ databases">
        <authorList>
            <person name="Sun Q."/>
            <person name="Mori K."/>
        </authorList>
    </citation>
    <scope>NUCLEOTIDE SEQUENCE [LARGE SCALE GENOMIC DNA]</scope>
    <source>
        <strain evidence="3 4">KCTC 23076</strain>
    </source>
</reference>
<feature type="transmembrane region" description="Helical" evidence="1">
    <location>
        <begin position="6"/>
        <end position="27"/>
    </location>
</feature>
<protein>
    <submittedName>
        <fullName evidence="3">YdcF family protein</fullName>
    </submittedName>
</protein>
<keyword evidence="4" id="KW-1185">Reference proteome</keyword>
<keyword evidence="1" id="KW-0812">Transmembrane</keyword>
<evidence type="ECO:0000313" key="3">
    <source>
        <dbReference type="EMBL" id="MFC0677796.1"/>
    </source>
</evidence>
<dbReference type="RefSeq" id="WP_386666783.1">
    <property type="nucleotide sequence ID" value="NZ_JBHLTG010000001.1"/>
</dbReference>
<dbReference type="PANTHER" id="PTHR30336:SF4">
    <property type="entry name" value="ENVELOPE BIOGENESIS FACTOR ELYC"/>
    <property type="match status" value="1"/>
</dbReference>
<organism evidence="3 4">
    <name type="scientific">Lysobacter korlensis</name>
    <dbReference type="NCBI Taxonomy" id="553636"/>
    <lineage>
        <taxon>Bacteria</taxon>
        <taxon>Pseudomonadati</taxon>
        <taxon>Pseudomonadota</taxon>
        <taxon>Gammaproteobacteria</taxon>
        <taxon>Lysobacterales</taxon>
        <taxon>Lysobacteraceae</taxon>
        <taxon>Lysobacter</taxon>
    </lineage>
</organism>
<accession>A0ABV6RLD9</accession>
<proteinExistence type="predicted"/>
<name>A0ABV6RLD9_9GAMM</name>
<dbReference type="EMBL" id="JBHLTG010000001">
    <property type="protein sequence ID" value="MFC0677796.1"/>
    <property type="molecule type" value="Genomic_DNA"/>
</dbReference>